<proteinExistence type="predicted"/>
<organism evidence="1 2">
    <name type="scientific">Desulfobacula toluolica (strain DSM 7467 / Tol2)</name>
    <dbReference type="NCBI Taxonomy" id="651182"/>
    <lineage>
        <taxon>Bacteria</taxon>
        <taxon>Pseudomonadati</taxon>
        <taxon>Thermodesulfobacteriota</taxon>
        <taxon>Desulfobacteria</taxon>
        <taxon>Desulfobacterales</taxon>
        <taxon>Desulfobacteraceae</taxon>
        <taxon>Desulfobacula</taxon>
    </lineage>
</organism>
<evidence type="ECO:0000313" key="2">
    <source>
        <dbReference type="Proteomes" id="UP000007347"/>
    </source>
</evidence>
<dbReference type="AlphaFoldDB" id="K0N9V3"/>
<gene>
    <name evidence="1" type="ordered locus">TOL2_C26100</name>
</gene>
<dbReference type="HOGENOM" id="CLU_1882429_0_0_7"/>
<dbReference type="OrthoDB" id="10000020at2"/>
<reference evidence="1 2" key="1">
    <citation type="journal article" date="2013" name="Environ. Microbiol.">
        <title>Complete genome, catabolic sub-proteomes and key-metabolites of Desulfobacula toluolica Tol2, a marine, aromatic compound-degrading, sulfate-reducing bacterium.</title>
        <authorList>
            <person name="Wohlbrand L."/>
            <person name="Jacob J.H."/>
            <person name="Kube M."/>
            <person name="Mussmann M."/>
            <person name="Jarling R."/>
            <person name="Beck A."/>
            <person name="Amann R."/>
            <person name="Wilkes H."/>
            <person name="Reinhardt R."/>
            <person name="Rabus R."/>
        </authorList>
    </citation>
    <scope>NUCLEOTIDE SEQUENCE [LARGE SCALE GENOMIC DNA]</scope>
    <source>
        <strain evidence="2">DSM 7467 / Tol2</strain>
    </source>
</reference>
<accession>K0N9V3</accession>
<dbReference type="RefSeq" id="WP_014958070.1">
    <property type="nucleotide sequence ID" value="NC_018645.1"/>
</dbReference>
<keyword evidence="2" id="KW-1185">Reference proteome</keyword>
<evidence type="ECO:0000313" key="1">
    <source>
        <dbReference type="EMBL" id="CCK80769.1"/>
    </source>
</evidence>
<dbReference type="Proteomes" id="UP000007347">
    <property type="component" value="Chromosome"/>
</dbReference>
<dbReference type="STRING" id="651182.TOL2_C26100"/>
<protein>
    <submittedName>
        <fullName evidence="1">Uncharacterized protein</fullName>
    </submittedName>
</protein>
<name>K0N9V3_DESTT</name>
<dbReference type="KEGG" id="dto:TOL2_C26100"/>
<dbReference type="EMBL" id="FO203503">
    <property type="protein sequence ID" value="CCK80769.1"/>
    <property type="molecule type" value="Genomic_DNA"/>
</dbReference>
<sequence length="135" mass="15484">MSNHNKKPNDMFEIILEDIREATDEEILNEAIEDGIDVKSEVQKMKSFFEKCRYNIAKKMVNEKDSPENKPSRPVSIEDARKKIETAVKNNPEKLGEFTLAARSGKDIPDEDILGLYDDLCDLDVFDEDESSDKK</sequence>